<keyword evidence="6" id="KW-1185">Reference proteome</keyword>
<feature type="signal peptide" evidence="3">
    <location>
        <begin position="1"/>
        <end position="22"/>
    </location>
</feature>
<proteinExistence type="predicted"/>
<evidence type="ECO:0000259" key="4">
    <source>
        <dbReference type="PROSITE" id="PS50287"/>
    </source>
</evidence>
<keyword evidence="1" id="KW-1015">Disulfide bond</keyword>
<dbReference type="EMBL" id="CASHTH010000297">
    <property type="protein sequence ID" value="CAI7997218.1"/>
    <property type="molecule type" value="Genomic_DNA"/>
</dbReference>
<dbReference type="SUPFAM" id="SSF56487">
    <property type="entry name" value="SRCR-like"/>
    <property type="match status" value="1"/>
</dbReference>
<dbReference type="AlphaFoldDB" id="A0AA35R030"/>
<evidence type="ECO:0000256" key="2">
    <source>
        <dbReference type="PROSITE-ProRule" id="PRU00196"/>
    </source>
</evidence>
<gene>
    <name evidence="5" type="ORF">GBAR_LOCUS2099</name>
</gene>
<evidence type="ECO:0000256" key="1">
    <source>
        <dbReference type="ARBA" id="ARBA00023157"/>
    </source>
</evidence>
<evidence type="ECO:0000256" key="3">
    <source>
        <dbReference type="SAM" id="SignalP"/>
    </source>
</evidence>
<dbReference type="Gene3D" id="3.10.250.10">
    <property type="entry name" value="SRCR-like domain"/>
    <property type="match status" value="1"/>
</dbReference>
<dbReference type="PROSITE" id="PS50287">
    <property type="entry name" value="SRCR_2"/>
    <property type="match status" value="1"/>
</dbReference>
<dbReference type="GO" id="GO:0016020">
    <property type="term" value="C:membrane"/>
    <property type="evidence" value="ECO:0007669"/>
    <property type="project" value="InterPro"/>
</dbReference>
<feature type="chain" id="PRO_5041279502" description="SRCR domain-containing protein" evidence="3">
    <location>
        <begin position="23"/>
        <end position="176"/>
    </location>
</feature>
<dbReference type="Proteomes" id="UP001174909">
    <property type="component" value="Unassembled WGS sequence"/>
</dbReference>
<dbReference type="Pfam" id="PF00530">
    <property type="entry name" value="SRCR"/>
    <property type="match status" value="1"/>
</dbReference>
<name>A0AA35R030_GEOBA</name>
<evidence type="ECO:0000313" key="5">
    <source>
        <dbReference type="EMBL" id="CAI7997218.1"/>
    </source>
</evidence>
<sequence length="176" mass="19339">MKYTSYLLQFVPVVLLSGSTLGGRNNMDPHEEVRLDEGCRGLLQKLSTTGTDEMIEFGSGGSGELGPQVMMWMNACSNEFGHKEAEVVCRQLGCDSSGQGSPQRVHISRKKSPVVPQDRDPVHEGLVKLRMLPLLSPFYLLSYFPTLIDITTPNFSILYYALLQACAARVTVLGSV</sequence>
<organism evidence="5 6">
    <name type="scientific">Geodia barretti</name>
    <name type="common">Barrett's horny sponge</name>
    <dbReference type="NCBI Taxonomy" id="519541"/>
    <lineage>
        <taxon>Eukaryota</taxon>
        <taxon>Metazoa</taxon>
        <taxon>Porifera</taxon>
        <taxon>Demospongiae</taxon>
        <taxon>Heteroscleromorpha</taxon>
        <taxon>Tetractinellida</taxon>
        <taxon>Astrophorina</taxon>
        <taxon>Geodiidae</taxon>
        <taxon>Geodia</taxon>
    </lineage>
</organism>
<dbReference type="InterPro" id="IPR036772">
    <property type="entry name" value="SRCR-like_dom_sf"/>
</dbReference>
<protein>
    <recommendedName>
        <fullName evidence="4">SRCR domain-containing protein</fullName>
    </recommendedName>
</protein>
<feature type="domain" description="SRCR" evidence="4">
    <location>
        <begin position="33"/>
        <end position="94"/>
    </location>
</feature>
<comment type="caution">
    <text evidence="2">Lacks conserved residue(s) required for the propagation of feature annotation.</text>
</comment>
<comment type="caution">
    <text evidence="5">The sequence shown here is derived from an EMBL/GenBank/DDBJ whole genome shotgun (WGS) entry which is preliminary data.</text>
</comment>
<reference evidence="5" key="1">
    <citation type="submission" date="2023-03" db="EMBL/GenBank/DDBJ databases">
        <authorList>
            <person name="Steffen K."/>
            <person name="Cardenas P."/>
        </authorList>
    </citation>
    <scope>NUCLEOTIDE SEQUENCE</scope>
</reference>
<dbReference type="InterPro" id="IPR001190">
    <property type="entry name" value="SRCR"/>
</dbReference>
<keyword evidence="3" id="KW-0732">Signal</keyword>
<accession>A0AA35R030</accession>
<evidence type="ECO:0000313" key="6">
    <source>
        <dbReference type="Proteomes" id="UP001174909"/>
    </source>
</evidence>